<reference evidence="1" key="2">
    <citation type="journal article" date="2015" name="Fish Shellfish Immunol.">
        <title>Early steps in the European eel (Anguilla anguilla)-Vibrio vulnificus interaction in the gills: Role of the RtxA13 toxin.</title>
        <authorList>
            <person name="Callol A."/>
            <person name="Pajuelo D."/>
            <person name="Ebbesson L."/>
            <person name="Teles M."/>
            <person name="MacKenzie S."/>
            <person name="Amaro C."/>
        </authorList>
    </citation>
    <scope>NUCLEOTIDE SEQUENCE</scope>
</reference>
<accession>A0A0E9VV29</accession>
<proteinExistence type="predicted"/>
<sequence>MVNCFMNVPNST</sequence>
<name>A0A0E9VV29_ANGAN</name>
<evidence type="ECO:0000313" key="1">
    <source>
        <dbReference type="EMBL" id="JAH81896.1"/>
    </source>
</evidence>
<protein>
    <submittedName>
        <fullName evidence="1">Uncharacterized protein</fullName>
    </submittedName>
</protein>
<organism evidence="1">
    <name type="scientific">Anguilla anguilla</name>
    <name type="common">European freshwater eel</name>
    <name type="synonym">Muraena anguilla</name>
    <dbReference type="NCBI Taxonomy" id="7936"/>
    <lineage>
        <taxon>Eukaryota</taxon>
        <taxon>Metazoa</taxon>
        <taxon>Chordata</taxon>
        <taxon>Craniata</taxon>
        <taxon>Vertebrata</taxon>
        <taxon>Euteleostomi</taxon>
        <taxon>Actinopterygii</taxon>
        <taxon>Neopterygii</taxon>
        <taxon>Teleostei</taxon>
        <taxon>Anguilliformes</taxon>
        <taxon>Anguillidae</taxon>
        <taxon>Anguilla</taxon>
    </lineage>
</organism>
<reference evidence="1" key="1">
    <citation type="submission" date="2014-11" db="EMBL/GenBank/DDBJ databases">
        <authorList>
            <person name="Amaro Gonzalez C."/>
        </authorList>
    </citation>
    <scope>NUCLEOTIDE SEQUENCE</scope>
</reference>
<dbReference type="EMBL" id="GBXM01026681">
    <property type="protein sequence ID" value="JAH81896.1"/>
    <property type="molecule type" value="Transcribed_RNA"/>
</dbReference>